<gene>
    <name evidence="1" type="ORF">V1264_008484</name>
</gene>
<protein>
    <submittedName>
        <fullName evidence="1">Uncharacterized protein</fullName>
    </submittedName>
</protein>
<evidence type="ECO:0000313" key="2">
    <source>
        <dbReference type="Proteomes" id="UP001374579"/>
    </source>
</evidence>
<name>A0AAN9G2C5_9CAEN</name>
<dbReference type="InterPro" id="IPR043136">
    <property type="entry name" value="B30.2/SPRY_sf"/>
</dbReference>
<evidence type="ECO:0000313" key="1">
    <source>
        <dbReference type="EMBL" id="KAK7092793.1"/>
    </source>
</evidence>
<keyword evidence="2" id="KW-1185">Reference proteome</keyword>
<dbReference type="EMBL" id="JBAMIC010000021">
    <property type="protein sequence ID" value="KAK7092793.1"/>
    <property type="molecule type" value="Genomic_DNA"/>
</dbReference>
<dbReference type="AlphaFoldDB" id="A0AAN9G2C5"/>
<sequence length="128" mass="14454">MNKGERKWPLYVGAVTEYPDSLTVPRVAWGWESAVVVYTSNFTDRGNTTNSDIGKALENLPLYSRVGVGLDTSRRLHLHVNGADQGIVPHLSLSGPCWAMWQLTDDKSEFKTLPVTYFQYPDPMTHVW</sequence>
<comment type="caution">
    <text evidence="1">The sequence shown here is derived from an EMBL/GenBank/DDBJ whole genome shotgun (WGS) entry which is preliminary data.</text>
</comment>
<dbReference type="Proteomes" id="UP001374579">
    <property type="component" value="Unassembled WGS sequence"/>
</dbReference>
<reference evidence="1 2" key="1">
    <citation type="submission" date="2024-02" db="EMBL/GenBank/DDBJ databases">
        <title>Chromosome-scale genome assembly of the rough periwinkle Littorina saxatilis.</title>
        <authorList>
            <person name="De Jode A."/>
            <person name="Faria R."/>
            <person name="Formenti G."/>
            <person name="Sims Y."/>
            <person name="Smith T.P."/>
            <person name="Tracey A."/>
            <person name="Wood J.M.D."/>
            <person name="Zagrodzka Z.B."/>
            <person name="Johannesson K."/>
            <person name="Butlin R.K."/>
            <person name="Leder E.H."/>
        </authorList>
    </citation>
    <scope>NUCLEOTIDE SEQUENCE [LARGE SCALE GENOMIC DNA]</scope>
    <source>
        <strain evidence="1">Snail1</strain>
        <tissue evidence="1">Muscle</tissue>
    </source>
</reference>
<organism evidence="1 2">
    <name type="scientific">Littorina saxatilis</name>
    <dbReference type="NCBI Taxonomy" id="31220"/>
    <lineage>
        <taxon>Eukaryota</taxon>
        <taxon>Metazoa</taxon>
        <taxon>Spiralia</taxon>
        <taxon>Lophotrochozoa</taxon>
        <taxon>Mollusca</taxon>
        <taxon>Gastropoda</taxon>
        <taxon>Caenogastropoda</taxon>
        <taxon>Littorinimorpha</taxon>
        <taxon>Littorinoidea</taxon>
        <taxon>Littorinidae</taxon>
        <taxon>Littorina</taxon>
    </lineage>
</organism>
<proteinExistence type="predicted"/>
<dbReference type="Gene3D" id="2.60.120.920">
    <property type="match status" value="1"/>
</dbReference>
<accession>A0AAN9G2C5</accession>